<dbReference type="PROSITE" id="PS50404">
    <property type="entry name" value="GST_NTER"/>
    <property type="match status" value="1"/>
</dbReference>
<evidence type="ECO:0000313" key="3">
    <source>
        <dbReference type="EMBL" id="GBG30258.1"/>
    </source>
</evidence>
<accession>A0A2R5GKK2</accession>
<dbReference type="CDD" id="cd03039">
    <property type="entry name" value="GST_N_Sigma_like"/>
    <property type="match status" value="1"/>
</dbReference>
<dbReference type="Proteomes" id="UP000241890">
    <property type="component" value="Unassembled WGS sequence"/>
</dbReference>
<dbReference type="OrthoDB" id="420389at2759"/>
<dbReference type="InterPro" id="IPR050213">
    <property type="entry name" value="GST_superfamily"/>
</dbReference>
<dbReference type="Pfam" id="PF14497">
    <property type="entry name" value="GST_C_3"/>
    <property type="match status" value="1"/>
</dbReference>
<feature type="domain" description="GST C-terminal" evidence="2">
    <location>
        <begin position="84"/>
        <end position="224"/>
    </location>
</feature>
<evidence type="ECO:0000259" key="1">
    <source>
        <dbReference type="PROSITE" id="PS50404"/>
    </source>
</evidence>
<proteinExistence type="predicted"/>
<protein>
    <submittedName>
        <fullName evidence="3">Glutathione S-transferase</fullName>
    </submittedName>
</protein>
<dbReference type="InterPro" id="IPR036282">
    <property type="entry name" value="Glutathione-S-Trfase_C_sf"/>
</dbReference>
<gene>
    <name evidence="3" type="ORF">FCC1311_064772</name>
</gene>
<dbReference type="InParanoid" id="A0A2R5GKK2"/>
<keyword evidence="4" id="KW-1185">Reference proteome</keyword>
<dbReference type="Gene3D" id="3.40.30.10">
    <property type="entry name" value="Glutaredoxin"/>
    <property type="match status" value="1"/>
</dbReference>
<comment type="caution">
    <text evidence="3">The sequence shown here is derived from an EMBL/GenBank/DDBJ whole genome shotgun (WGS) entry which is preliminary data.</text>
</comment>
<dbReference type="SUPFAM" id="SSF47616">
    <property type="entry name" value="GST C-terminal domain-like"/>
    <property type="match status" value="1"/>
</dbReference>
<dbReference type="Pfam" id="PF02798">
    <property type="entry name" value="GST_N"/>
    <property type="match status" value="1"/>
</dbReference>
<evidence type="ECO:0000259" key="2">
    <source>
        <dbReference type="PROSITE" id="PS50405"/>
    </source>
</evidence>
<dbReference type="PROSITE" id="PS50405">
    <property type="entry name" value="GST_CTER"/>
    <property type="match status" value="1"/>
</dbReference>
<dbReference type="AlphaFoldDB" id="A0A2R5GKK2"/>
<dbReference type="InterPro" id="IPR004046">
    <property type="entry name" value="GST_C"/>
</dbReference>
<evidence type="ECO:0000313" key="4">
    <source>
        <dbReference type="Proteomes" id="UP000241890"/>
    </source>
</evidence>
<dbReference type="InterPro" id="IPR004045">
    <property type="entry name" value="Glutathione_S-Trfase_N"/>
</dbReference>
<dbReference type="SFLD" id="SFLDS00019">
    <property type="entry name" value="Glutathione_Transferase_(cytos"/>
    <property type="match status" value="1"/>
</dbReference>
<keyword evidence="3" id="KW-0808">Transferase</keyword>
<dbReference type="InterPro" id="IPR036249">
    <property type="entry name" value="Thioredoxin-like_sf"/>
</dbReference>
<reference evidence="3 4" key="1">
    <citation type="submission" date="2017-12" db="EMBL/GenBank/DDBJ databases">
        <title>Sequencing, de novo assembly and annotation of complete genome of a new Thraustochytrid species, strain FCC1311.</title>
        <authorList>
            <person name="Sedici K."/>
            <person name="Godart F."/>
            <person name="Aiese Cigliano R."/>
            <person name="Sanseverino W."/>
            <person name="Barakat M."/>
            <person name="Ortet P."/>
            <person name="Marechal E."/>
            <person name="Cagnac O."/>
            <person name="Amato A."/>
        </authorList>
    </citation>
    <scope>NUCLEOTIDE SEQUENCE [LARGE SCALE GENOMIC DNA]</scope>
</reference>
<dbReference type="Gene3D" id="1.20.1050.10">
    <property type="match status" value="1"/>
</dbReference>
<organism evidence="3 4">
    <name type="scientific">Hondaea fermentalgiana</name>
    <dbReference type="NCBI Taxonomy" id="2315210"/>
    <lineage>
        <taxon>Eukaryota</taxon>
        <taxon>Sar</taxon>
        <taxon>Stramenopiles</taxon>
        <taxon>Bigyra</taxon>
        <taxon>Labyrinthulomycetes</taxon>
        <taxon>Thraustochytrida</taxon>
        <taxon>Thraustochytriidae</taxon>
        <taxon>Hondaea</taxon>
    </lineage>
</organism>
<dbReference type="InterPro" id="IPR040079">
    <property type="entry name" value="Glutathione_S-Trfase"/>
</dbReference>
<dbReference type="PANTHER" id="PTHR11571">
    <property type="entry name" value="GLUTATHIONE S-TRANSFERASE"/>
    <property type="match status" value="1"/>
</dbReference>
<name>A0A2R5GKK2_9STRA</name>
<dbReference type="InterPro" id="IPR010987">
    <property type="entry name" value="Glutathione-S-Trfase_C-like"/>
</dbReference>
<dbReference type="GO" id="GO:0006749">
    <property type="term" value="P:glutathione metabolic process"/>
    <property type="evidence" value="ECO:0007669"/>
    <property type="project" value="TreeGrafter"/>
</dbReference>
<dbReference type="EMBL" id="BEYU01000074">
    <property type="protein sequence ID" value="GBG30258.1"/>
    <property type="molecule type" value="Genomic_DNA"/>
</dbReference>
<dbReference type="GO" id="GO:0004364">
    <property type="term" value="F:glutathione transferase activity"/>
    <property type="evidence" value="ECO:0007669"/>
    <property type="project" value="TreeGrafter"/>
</dbReference>
<feature type="domain" description="GST N-terminal" evidence="1">
    <location>
        <begin position="2"/>
        <end position="80"/>
    </location>
</feature>
<dbReference type="SUPFAM" id="SSF52833">
    <property type="entry name" value="Thioredoxin-like"/>
    <property type="match status" value="1"/>
</dbReference>
<dbReference type="PANTHER" id="PTHR11571:SF150">
    <property type="entry name" value="GLUTATHIONE S-TRANSFERASE"/>
    <property type="match status" value="1"/>
</dbReference>
<sequence length="224" mass="25287">MTKIKLTYFDIQGVAEKVRLAFVLNGVDFEDVRIKHAEWQELKPKTKFGQLPLMQIDDGEEVAQSDAMLRFAATLGAAKLMPKEPIEQLKVNEAMGLVDDIARSWMPAHSIGMSPQKFGYEEGFQNTDEGKAKVLAMRENWLKTELPKFMKLVTALIEANGDEGFLASKDAPTIADCHMVPLLRNYQRGFMDGVPTTSLDEFTTVTAYIKRFLSIPEVAKYYEK</sequence>